<dbReference type="InterPro" id="IPR052923">
    <property type="entry name" value="UPF0718"/>
</dbReference>
<dbReference type="RefSeq" id="WP_345338615.1">
    <property type="nucleotide sequence ID" value="NZ_BAABLI010000006.1"/>
</dbReference>
<keyword evidence="3" id="KW-1003">Cell membrane</keyword>
<evidence type="ECO:0000256" key="6">
    <source>
        <dbReference type="ARBA" id="ARBA00023136"/>
    </source>
</evidence>
<comment type="caution">
    <text evidence="9">The sequence shown here is derived from an EMBL/GenBank/DDBJ whole genome shotgun (WGS) entry which is preliminary data.</text>
</comment>
<dbReference type="Pfam" id="PF03773">
    <property type="entry name" value="ArsP_1"/>
    <property type="match status" value="1"/>
</dbReference>
<name>A0ABW4XKE7_9GAMM</name>
<dbReference type="Proteomes" id="UP001597380">
    <property type="component" value="Unassembled WGS sequence"/>
</dbReference>
<evidence type="ECO:0000256" key="1">
    <source>
        <dbReference type="ARBA" id="ARBA00004651"/>
    </source>
</evidence>
<evidence type="ECO:0000256" key="4">
    <source>
        <dbReference type="ARBA" id="ARBA00022692"/>
    </source>
</evidence>
<comment type="subcellular location">
    <subcellularLocation>
        <location evidence="1">Cell membrane</location>
        <topology evidence="1">Multi-pass membrane protein</topology>
    </subcellularLocation>
</comment>
<evidence type="ECO:0000256" key="3">
    <source>
        <dbReference type="ARBA" id="ARBA00022475"/>
    </source>
</evidence>
<dbReference type="PANTHER" id="PTHR34184">
    <property type="entry name" value="UPF0718 PROTEIN YCGR"/>
    <property type="match status" value="1"/>
</dbReference>
<comment type="similarity">
    <text evidence="2">Belongs to the UPF0718 family.</text>
</comment>
<feature type="region of interest" description="Disordered" evidence="7">
    <location>
        <begin position="380"/>
        <end position="399"/>
    </location>
</feature>
<reference evidence="10" key="1">
    <citation type="journal article" date="2019" name="Int. J. Syst. Evol. Microbiol.">
        <title>The Global Catalogue of Microorganisms (GCM) 10K type strain sequencing project: providing services to taxonomists for standard genome sequencing and annotation.</title>
        <authorList>
            <consortium name="The Broad Institute Genomics Platform"/>
            <consortium name="The Broad Institute Genome Sequencing Center for Infectious Disease"/>
            <person name="Wu L."/>
            <person name="Ma J."/>
        </authorList>
    </citation>
    <scope>NUCLEOTIDE SEQUENCE [LARGE SCALE GENOMIC DNA]</scope>
    <source>
        <strain evidence="10">CGMCC 1.10992</strain>
    </source>
</reference>
<evidence type="ECO:0000256" key="5">
    <source>
        <dbReference type="ARBA" id="ARBA00022989"/>
    </source>
</evidence>
<evidence type="ECO:0000256" key="2">
    <source>
        <dbReference type="ARBA" id="ARBA00006386"/>
    </source>
</evidence>
<proteinExistence type="inferred from homology"/>
<evidence type="ECO:0000256" key="8">
    <source>
        <dbReference type="SAM" id="Phobius"/>
    </source>
</evidence>
<evidence type="ECO:0000256" key="7">
    <source>
        <dbReference type="SAM" id="MobiDB-lite"/>
    </source>
</evidence>
<dbReference type="NCBIfam" id="NF033936">
    <property type="entry name" value="CuZnOut_SO0444"/>
    <property type="match status" value="1"/>
</dbReference>
<feature type="transmembrane region" description="Helical" evidence="8">
    <location>
        <begin position="195"/>
        <end position="213"/>
    </location>
</feature>
<feature type="transmembrane region" description="Helical" evidence="8">
    <location>
        <begin position="289"/>
        <end position="311"/>
    </location>
</feature>
<feature type="transmembrane region" description="Helical" evidence="8">
    <location>
        <begin position="20"/>
        <end position="38"/>
    </location>
</feature>
<evidence type="ECO:0000313" key="9">
    <source>
        <dbReference type="EMBL" id="MFD2095447.1"/>
    </source>
</evidence>
<dbReference type="EMBL" id="JBHUHT010000009">
    <property type="protein sequence ID" value="MFD2095447.1"/>
    <property type="molecule type" value="Genomic_DNA"/>
</dbReference>
<feature type="transmembrane region" description="Helical" evidence="8">
    <location>
        <begin position="225"/>
        <end position="242"/>
    </location>
</feature>
<keyword evidence="5 8" id="KW-1133">Transmembrane helix</keyword>
<keyword evidence="10" id="KW-1185">Reference proteome</keyword>
<sequence length="399" mass="41215">MNQSMSFFDNLLDLFIESAPWLLLGFIVAGLIKSFIPADFMSRHLGGKGVWATIKAAVIGAPLPLCSCGVVPAALGLRRNGASKNSTVSFLVATPETGVDSIAVTYALLGPVMAVVRPIAAISSGILSGVLVGKAEASEKAEQTQTASSCCSSKSSGCGAKDVVEALPSTRTSTSTSTRLISGVKFSFHDMLKDIAFWLLIGLVFAAAVKTWVPASFLAQWGSGFLAFVVMALIGVPMYICATASTPIAAGLLMAGVSPGAVLVFMMAGPATNLGTLAIVGRELGRRALVAYLSGVVIASFFFGYLLNALVDAQGWNIVGAAHEHMASESLLAQISALILGAAILRVVWIDFRDRYLRASAKESGCCASDAASQEKATEKAQAKSGCCAGNPDSKGGSC</sequence>
<protein>
    <submittedName>
        <fullName evidence="9">SO_0444 family Cu/Zn efflux transporter</fullName>
    </submittedName>
</protein>
<keyword evidence="6 8" id="KW-0472">Membrane</keyword>
<gene>
    <name evidence="9" type="ORF">ACFSJ3_05565</name>
</gene>
<keyword evidence="4 8" id="KW-0812">Transmembrane</keyword>
<feature type="transmembrane region" description="Helical" evidence="8">
    <location>
        <begin position="331"/>
        <end position="352"/>
    </location>
</feature>
<evidence type="ECO:0000313" key="10">
    <source>
        <dbReference type="Proteomes" id="UP001597380"/>
    </source>
</evidence>
<organism evidence="9 10">
    <name type="scientific">Corallincola platygyrae</name>
    <dbReference type="NCBI Taxonomy" id="1193278"/>
    <lineage>
        <taxon>Bacteria</taxon>
        <taxon>Pseudomonadati</taxon>
        <taxon>Pseudomonadota</taxon>
        <taxon>Gammaproteobacteria</taxon>
        <taxon>Alteromonadales</taxon>
        <taxon>Psychromonadaceae</taxon>
        <taxon>Corallincola</taxon>
    </lineage>
</organism>
<accession>A0ABW4XKE7</accession>
<dbReference type="InterPro" id="IPR005524">
    <property type="entry name" value="DUF318"/>
</dbReference>
<dbReference type="PANTHER" id="PTHR34184:SF4">
    <property type="entry name" value="UPF0718 PROTEIN YCGR"/>
    <property type="match status" value="1"/>
</dbReference>
<feature type="transmembrane region" description="Helical" evidence="8">
    <location>
        <begin position="50"/>
        <end position="75"/>
    </location>
</feature>